<dbReference type="AlphaFoldDB" id="A0A6H5GYE5"/>
<dbReference type="EC" id="3.6.5.2" evidence="2"/>
<dbReference type="InterPro" id="IPR027417">
    <property type="entry name" value="P-loop_NTPase"/>
</dbReference>
<dbReference type="InterPro" id="IPR051065">
    <property type="entry name" value="Ras-related_GTPase"/>
</dbReference>
<accession>A0A6H5GYE5</accession>
<dbReference type="GO" id="GO:0003925">
    <property type="term" value="F:G protein activity"/>
    <property type="evidence" value="ECO:0007669"/>
    <property type="project" value="UniProtKB-EC"/>
</dbReference>
<dbReference type="Gene3D" id="3.40.50.300">
    <property type="entry name" value="P-loop containing nucleotide triphosphate hydrolases"/>
    <property type="match status" value="1"/>
</dbReference>
<evidence type="ECO:0000313" key="6">
    <source>
        <dbReference type="EMBL" id="CAB0008177.1"/>
    </source>
</evidence>
<name>A0A6H5GYE5_9HEMI</name>
<keyword evidence="3" id="KW-0378">Hydrolase</keyword>
<dbReference type="EMBL" id="CADCXU010020211">
    <property type="protein sequence ID" value="CAB0008177.1"/>
    <property type="molecule type" value="Genomic_DNA"/>
</dbReference>
<evidence type="ECO:0000256" key="3">
    <source>
        <dbReference type="ARBA" id="ARBA00022801"/>
    </source>
</evidence>
<dbReference type="OrthoDB" id="18798at2759"/>
<dbReference type="PANTHER" id="PTHR45704">
    <property type="entry name" value="RAS-LIKE FAMILY MEMBER 11"/>
    <property type="match status" value="1"/>
</dbReference>
<dbReference type="GO" id="GO:0005525">
    <property type="term" value="F:GTP binding"/>
    <property type="evidence" value="ECO:0007669"/>
    <property type="project" value="InterPro"/>
</dbReference>
<dbReference type="EMBL" id="CADCXU010020210">
    <property type="protein sequence ID" value="CAB0008176.1"/>
    <property type="molecule type" value="Genomic_DNA"/>
</dbReference>
<comment type="catalytic activity">
    <reaction evidence="4">
        <text>GTP + H2O = GDP + phosphate + H(+)</text>
        <dbReference type="Rhea" id="RHEA:19669"/>
        <dbReference type="ChEBI" id="CHEBI:15377"/>
        <dbReference type="ChEBI" id="CHEBI:15378"/>
        <dbReference type="ChEBI" id="CHEBI:37565"/>
        <dbReference type="ChEBI" id="CHEBI:43474"/>
        <dbReference type="ChEBI" id="CHEBI:58189"/>
        <dbReference type="EC" id="3.6.5.2"/>
    </reaction>
</comment>
<dbReference type="SUPFAM" id="SSF52540">
    <property type="entry name" value="P-loop containing nucleoside triphosphate hydrolases"/>
    <property type="match status" value="1"/>
</dbReference>
<evidence type="ECO:0000256" key="1">
    <source>
        <dbReference type="ARBA" id="ARBA00008344"/>
    </source>
</evidence>
<dbReference type="Proteomes" id="UP000479000">
    <property type="component" value="Unassembled WGS sequence"/>
</dbReference>
<gene>
    <name evidence="5" type="ORF">NTEN_LOCUS13422</name>
    <name evidence="6" type="ORF">NTEN_LOCUS13423</name>
</gene>
<evidence type="ECO:0000313" key="5">
    <source>
        <dbReference type="EMBL" id="CAB0008176.1"/>
    </source>
</evidence>
<evidence type="ECO:0000256" key="2">
    <source>
        <dbReference type="ARBA" id="ARBA00011984"/>
    </source>
</evidence>
<dbReference type="SMART" id="SM00175">
    <property type="entry name" value="RAB"/>
    <property type="match status" value="1"/>
</dbReference>
<evidence type="ECO:0000313" key="7">
    <source>
        <dbReference type="Proteomes" id="UP000479000"/>
    </source>
</evidence>
<sequence>MNGTRSDEDEGFLFGILSHEPRHMKRRDSSFPSEQVQWADGCVIVYSITDRLSFQYATEALDNLNKIRAGGASVPVTLLGNKADLAHLRTVTEDEGRKLGARIGCPFHEVSVAENSTDLYAAFETLLNETKNQLGKSRKFSVTKMIGTLISSAKSHPPPVPQGGTVVVCHKSDLHKSRVLKRRQNFTATASL</sequence>
<reference evidence="5 7" key="1">
    <citation type="submission" date="2020-02" db="EMBL/GenBank/DDBJ databases">
        <authorList>
            <person name="Ferguson B K."/>
        </authorList>
    </citation>
    <scope>NUCLEOTIDE SEQUENCE [LARGE SCALE GENOMIC DNA]</scope>
</reference>
<evidence type="ECO:0000256" key="4">
    <source>
        <dbReference type="ARBA" id="ARBA00048098"/>
    </source>
</evidence>
<comment type="similarity">
    <text evidence="1">Belongs to the small GTPase superfamily. Ras family.</text>
</comment>
<dbReference type="PROSITE" id="PS51421">
    <property type="entry name" value="RAS"/>
    <property type="match status" value="1"/>
</dbReference>
<protein>
    <recommendedName>
        <fullName evidence="2">small monomeric GTPase</fullName>
        <ecNumber evidence="2">3.6.5.2</ecNumber>
    </recommendedName>
</protein>
<organism evidence="5 7">
    <name type="scientific">Nesidiocoris tenuis</name>
    <dbReference type="NCBI Taxonomy" id="355587"/>
    <lineage>
        <taxon>Eukaryota</taxon>
        <taxon>Metazoa</taxon>
        <taxon>Ecdysozoa</taxon>
        <taxon>Arthropoda</taxon>
        <taxon>Hexapoda</taxon>
        <taxon>Insecta</taxon>
        <taxon>Pterygota</taxon>
        <taxon>Neoptera</taxon>
        <taxon>Paraneoptera</taxon>
        <taxon>Hemiptera</taxon>
        <taxon>Heteroptera</taxon>
        <taxon>Panheteroptera</taxon>
        <taxon>Cimicomorpha</taxon>
        <taxon>Miridae</taxon>
        <taxon>Dicyphina</taxon>
        <taxon>Nesidiocoris</taxon>
    </lineage>
</organism>
<keyword evidence="7" id="KW-1185">Reference proteome</keyword>
<dbReference type="InterPro" id="IPR001806">
    <property type="entry name" value="Small_GTPase"/>
</dbReference>
<dbReference type="Pfam" id="PF00071">
    <property type="entry name" value="Ras"/>
    <property type="match status" value="1"/>
</dbReference>
<dbReference type="PROSITE" id="PS51419">
    <property type="entry name" value="RAB"/>
    <property type="match status" value="1"/>
</dbReference>
<proteinExistence type="inferred from homology"/>
<dbReference type="SMART" id="SM00173">
    <property type="entry name" value="RAS"/>
    <property type="match status" value="1"/>
</dbReference>